<dbReference type="InterPro" id="IPR051270">
    <property type="entry name" value="Tyrosine-tRNA_ligase_regulator"/>
</dbReference>
<dbReference type="AlphaFoldDB" id="A0A1G2I4Q1"/>
<evidence type="ECO:0000313" key="19">
    <source>
        <dbReference type="Proteomes" id="UP000178820"/>
    </source>
</evidence>
<evidence type="ECO:0000256" key="14">
    <source>
        <dbReference type="ARBA" id="ARBA00030904"/>
    </source>
</evidence>
<keyword evidence="12" id="KW-0648">Protein biosynthesis</keyword>
<dbReference type="GO" id="GO:0004825">
    <property type="term" value="F:methionine-tRNA ligase activity"/>
    <property type="evidence" value="ECO:0007669"/>
    <property type="project" value="UniProtKB-EC"/>
</dbReference>
<dbReference type="SUPFAM" id="SSF50249">
    <property type="entry name" value="Nucleic acid-binding proteins"/>
    <property type="match status" value="1"/>
</dbReference>
<keyword evidence="13" id="KW-0030">Aminoacyl-tRNA synthetase</keyword>
<evidence type="ECO:0000256" key="15">
    <source>
        <dbReference type="ARBA" id="ARBA00047364"/>
    </source>
</evidence>
<evidence type="ECO:0000256" key="1">
    <source>
        <dbReference type="ARBA" id="ARBA00003314"/>
    </source>
</evidence>
<comment type="catalytic activity">
    <reaction evidence="15">
        <text>tRNA(Met) + L-methionine + ATP = L-methionyl-tRNA(Met) + AMP + diphosphate</text>
        <dbReference type="Rhea" id="RHEA:13481"/>
        <dbReference type="Rhea" id="RHEA-COMP:9667"/>
        <dbReference type="Rhea" id="RHEA-COMP:9698"/>
        <dbReference type="ChEBI" id="CHEBI:30616"/>
        <dbReference type="ChEBI" id="CHEBI:33019"/>
        <dbReference type="ChEBI" id="CHEBI:57844"/>
        <dbReference type="ChEBI" id="CHEBI:78442"/>
        <dbReference type="ChEBI" id="CHEBI:78530"/>
        <dbReference type="ChEBI" id="CHEBI:456215"/>
        <dbReference type="EC" id="6.1.1.10"/>
    </reaction>
</comment>
<feature type="domain" description="TRNA-binding" evidence="17">
    <location>
        <begin position="6"/>
        <end position="108"/>
    </location>
</feature>
<keyword evidence="11 16" id="KW-0694">RNA-binding</keyword>
<dbReference type="PROSITE" id="PS50886">
    <property type="entry name" value="TRBD"/>
    <property type="match status" value="1"/>
</dbReference>
<evidence type="ECO:0000256" key="4">
    <source>
        <dbReference type="ARBA" id="ARBA00012838"/>
    </source>
</evidence>
<evidence type="ECO:0000256" key="2">
    <source>
        <dbReference type="ARBA" id="ARBA00004496"/>
    </source>
</evidence>
<name>A0A1G2I4Q1_9BACT</name>
<dbReference type="Proteomes" id="UP000178820">
    <property type="component" value="Unassembled WGS sequence"/>
</dbReference>
<evidence type="ECO:0000256" key="3">
    <source>
        <dbReference type="ARBA" id="ARBA00011738"/>
    </source>
</evidence>
<dbReference type="Pfam" id="PF01588">
    <property type="entry name" value="tRNA_bind"/>
    <property type="match status" value="1"/>
</dbReference>
<proteinExistence type="predicted"/>
<sequence>MISFDDFKKLEIKIGKVISAEKIEGADKLLKLVFDLGGPEPVQIVAGIAEVFPDASVLIGKQLPVVANLEPKMLKGQVSNGMILAVNVEGKPVLLHPEKEVPPGSVVK</sequence>
<dbReference type="GO" id="GO:0005524">
    <property type="term" value="F:ATP binding"/>
    <property type="evidence" value="ECO:0007669"/>
    <property type="project" value="UniProtKB-KW"/>
</dbReference>
<protein>
    <recommendedName>
        <fullName evidence="5">Methionine--tRNA ligase</fullName>
        <ecNumber evidence="4">6.1.1.10</ecNumber>
    </recommendedName>
    <alternativeName>
        <fullName evidence="14">Methionyl-tRNA synthetase</fullName>
    </alternativeName>
</protein>
<evidence type="ECO:0000256" key="8">
    <source>
        <dbReference type="ARBA" id="ARBA00022598"/>
    </source>
</evidence>
<dbReference type="InterPro" id="IPR002547">
    <property type="entry name" value="tRNA-bd_dom"/>
</dbReference>
<dbReference type="GO" id="GO:0006412">
    <property type="term" value="P:translation"/>
    <property type="evidence" value="ECO:0007669"/>
    <property type="project" value="UniProtKB-KW"/>
</dbReference>
<evidence type="ECO:0000256" key="7">
    <source>
        <dbReference type="ARBA" id="ARBA00022555"/>
    </source>
</evidence>
<dbReference type="PANTHER" id="PTHR11586:SF37">
    <property type="entry name" value="TRNA-BINDING DOMAIN-CONTAINING PROTEIN"/>
    <property type="match status" value="1"/>
</dbReference>
<evidence type="ECO:0000256" key="16">
    <source>
        <dbReference type="PROSITE-ProRule" id="PRU00209"/>
    </source>
</evidence>
<evidence type="ECO:0000256" key="10">
    <source>
        <dbReference type="ARBA" id="ARBA00022840"/>
    </source>
</evidence>
<gene>
    <name evidence="18" type="ORF">A3D44_02995</name>
</gene>
<comment type="function">
    <text evidence="1">Is required not only for elongation of protein synthesis but also for the initiation of all mRNA translation through initiator tRNA(fMet) aminoacylation.</text>
</comment>
<dbReference type="Gene3D" id="2.40.50.140">
    <property type="entry name" value="Nucleic acid-binding proteins"/>
    <property type="match status" value="1"/>
</dbReference>
<evidence type="ECO:0000256" key="9">
    <source>
        <dbReference type="ARBA" id="ARBA00022741"/>
    </source>
</evidence>
<keyword evidence="6" id="KW-0963">Cytoplasm</keyword>
<evidence type="ECO:0000256" key="13">
    <source>
        <dbReference type="ARBA" id="ARBA00023146"/>
    </source>
</evidence>
<keyword evidence="8" id="KW-0436">Ligase</keyword>
<evidence type="ECO:0000313" key="18">
    <source>
        <dbReference type="EMBL" id="OGZ69802.1"/>
    </source>
</evidence>
<dbReference type="PANTHER" id="PTHR11586">
    <property type="entry name" value="TRNA-AMINOACYLATION COFACTOR ARC1 FAMILY MEMBER"/>
    <property type="match status" value="1"/>
</dbReference>
<dbReference type="FunFam" id="2.40.50.140:FF:000042">
    <property type="entry name" value="Methionine--tRNA ligase"/>
    <property type="match status" value="1"/>
</dbReference>
<organism evidence="18 19">
    <name type="scientific">Candidatus Staskawiczbacteria bacterium RIFCSPHIGHO2_02_FULL_42_22</name>
    <dbReference type="NCBI Taxonomy" id="1802207"/>
    <lineage>
        <taxon>Bacteria</taxon>
        <taxon>Candidatus Staskawicziibacteriota</taxon>
    </lineage>
</organism>
<comment type="caution">
    <text evidence="18">The sequence shown here is derived from an EMBL/GenBank/DDBJ whole genome shotgun (WGS) entry which is preliminary data.</text>
</comment>
<dbReference type="InterPro" id="IPR012340">
    <property type="entry name" value="NA-bd_OB-fold"/>
</dbReference>
<evidence type="ECO:0000259" key="17">
    <source>
        <dbReference type="PROSITE" id="PS50886"/>
    </source>
</evidence>
<keyword evidence="10" id="KW-0067">ATP-binding</keyword>
<evidence type="ECO:0000256" key="6">
    <source>
        <dbReference type="ARBA" id="ARBA00022490"/>
    </source>
</evidence>
<dbReference type="STRING" id="1802207.A3D44_02995"/>
<evidence type="ECO:0000256" key="5">
    <source>
        <dbReference type="ARBA" id="ARBA00018753"/>
    </source>
</evidence>
<reference evidence="18 19" key="1">
    <citation type="journal article" date="2016" name="Nat. Commun.">
        <title>Thousands of microbial genomes shed light on interconnected biogeochemical processes in an aquifer system.</title>
        <authorList>
            <person name="Anantharaman K."/>
            <person name="Brown C.T."/>
            <person name="Hug L.A."/>
            <person name="Sharon I."/>
            <person name="Castelle C.J."/>
            <person name="Probst A.J."/>
            <person name="Thomas B.C."/>
            <person name="Singh A."/>
            <person name="Wilkins M.J."/>
            <person name="Karaoz U."/>
            <person name="Brodie E.L."/>
            <person name="Williams K.H."/>
            <person name="Hubbard S.S."/>
            <person name="Banfield J.F."/>
        </authorList>
    </citation>
    <scope>NUCLEOTIDE SEQUENCE [LARGE SCALE GENOMIC DNA]</scope>
</reference>
<dbReference type="GO" id="GO:0000049">
    <property type="term" value="F:tRNA binding"/>
    <property type="evidence" value="ECO:0007669"/>
    <property type="project" value="UniProtKB-UniRule"/>
</dbReference>
<evidence type="ECO:0000256" key="11">
    <source>
        <dbReference type="ARBA" id="ARBA00022884"/>
    </source>
</evidence>
<keyword evidence="9" id="KW-0547">Nucleotide-binding</keyword>
<accession>A0A1G2I4Q1</accession>
<comment type="subunit">
    <text evidence="3">Homodimer.</text>
</comment>
<dbReference type="EC" id="6.1.1.10" evidence="4"/>
<dbReference type="EMBL" id="MHOT01000003">
    <property type="protein sequence ID" value="OGZ69802.1"/>
    <property type="molecule type" value="Genomic_DNA"/>
</dbReference>
<comment type="subcellular location">
    <subcellularLocation>
        <location evidence="2">Cytoplasm</location>
    </subcellularLocation>
</comment>
<evidence type="ECO:0000256" key="12">
    <source>
        <dbReference type="ARBA" id="ARBA00022917"/>
    </source>
</evidence>
<dbReference type="GO" id="GO:0005737">
    <property type="term" value="C:cytoplasm"/>
    <property type="evidence" value="ECO:0007669"/>
    <property type="project" value="UniProtKB-SubCell"/>
</dbReference>
<keyword evidence="7 16" id="KW-0820">tRNA-binding</keyword>